<evidence type="ECO:0000313" key="1">
    <source>
        <dbReference type="EMBL" id="TPG66099.1"/>
    </source>
</evidence>
<dbReference type="Proteomes" id="UP000317646">
    <property type="component" value="Unassembled WGS sequence"/>
</dbReference>
<dbReference type="RefSeq" id="WP_140466848.1">
    <property type="nucleotide sequence ID" value="NZ_RCYZ01000004.1"/>
</dbReference>
<dbReference type="AlphaFoldDB" id="A0A502GV39"/>
<comment type="caution">
    <text evidence="1">The sequence shown here is derived from an EMBL/GenBank/DDBJ whole genome shotgun (WGS) entry which is preliminary data.</text>
</comment>
<dbReference type="EMBL" id="RCYZ01000004">
    <property type="protein sequence ID" value="TPG66099.1"/>
    <property type="molecule type" value="Genomic_DNA"/>
</dbReference>
<protein>
    <submittedName>
        <fullName evidence="1">Uncharacterized protein</fullName>
    </submittedName>
</protein>
<organism evidence="1 2">
    <name type="scientific">Hymenobacter nivis</name>
    <dbReference type="NCBI Taxonomy" id="1850093"/>
    <lineage>
        <taxon>Bacteria</taxon>
        <taxon>Pseudomonadati</taxon>
        <taxon>Bacteroidota</taxon>
        <taxon>Cytophagia</taxon>
        <taxon>Cytophagales</taxon>
        <taxon>Hymenobacteraceae</taxon>
        <taxon>Hymenobacter</taxon>
    </lineage>
</organism>
<sequence>MRLSLICLFTTLTALDQSAQQPQGLQRLDDKYGFQEARFGAPLSAFTKLYLHSDQGNVKLYWRKPAELKVGGYKLYEPTYSFYKGKLMGIICSTGDEYNTDGIRKMLVSSYGSPKVTTISQDWQGKKVYMWLATLPKGRLFTISSIPITNQKAADAAIEGHKAATDR</sequence>
<dbReference type="OrthoDB" id="5442117at2"/>
<proteinExistence type="predicted"/>
<name>A0A502GV39_9BACT</name>
<keyword evidence="2" id="KW-1185">Reference proteome</keyword>
<reference evidence="1 2" key="1">
    <citation type="journal article" date="2019" name="Environ. Microbiol.">
        <title>Species interactions and distinct microbial communities in high Arctic permafrost affected cryosols are associated with the CH4 and CO2 gas fluxes.</title>
        <authorList>
            <person name="Altshuler I."/>
            <person name="Hamel J."/>
            <person name="Turney S."/>
            <person name="Magnuson E."/>
            <person name="Levesque R."/>
            <person name="Greer C."/>
            <person name="Whyte L.G."/>
        </authorList>
    </citation>
    <scope>NUCLEOTIDE SEQUENCE [LARGE SCALE GENOMIC DNA]</scope>
    <source>
        <strain evidence="1 2">S9.2P</strain>
    </source>
</reference>
<accession>A0A502GV39</accession>
<evidence type="ECO:0000313" key="2">
    <source>
        <dbReference type="Proteomes" id="UP000317646"/>
    </source>
</evidence>
<gene>
    <name evidence="1" type="ORF">EAH73_12070</name>
</gene>